<feature type="transmembrane region" description="Helical" evidence="8">
    <location>
        <begin position="9"/>
        <end position="33"/>
    </location>
</feature>
<dbReference type="OrthoDB" id="9760358at2"/>
<keyword evidence="3 8" id="KW-0812">Transmembrane</keyword>
<evidence type="ECO:0000256" key="6">
    <source>
        <dbReference type="ARBA" id="ARBA00022989"/>
    </source>
</evidence>
<keyword evidence="11" id="KW-1185">Reference proteome</keyword>
<evidence type="ECO:0000259" key="9">
    <source>
        <dbReference type="PROSITE" id="PS50893"/>
    </source>
</evidence>
<feature type="transmembrane region" description="Helical" evidence="8">
    <location>
        <begin position="152"/>
        <end position="170"/>
    </location>
</feature>
<dbReference type="GO" id="GO:0005524">
    <property type="term" value="F:ATP binding"/>
    <property type="evidence" value="ECO:0007669"/>
    <property type="project" value="UniProtKB-KW"/>
</dbReference>
<proteinExistence type="inferred from homology"/>
<evidence type="ECO:0000256" key="1">
    <source>
        <dbReference type="ARBA" id="ARBA00004651"/>
    </source>
</evidence>
<feature type="transmembrane region" description="Helical" evidence="8">
    <location>
        <begin position="53"/>
        <end position="81"/>
    </location>
</feature>
<feature type="transmembrane region" description="Helical" evidence="8">
    <location>
        <begin position="243"/>
        <end position="276"/>
    </location>
</feature>
<evidence type="ECO:0000313" key="10">
    <source>
        <dbReference type="EMBL" id="VEU58514.1"/>
    </source>
</evidence>
<dbReference type="SMART" id="SM00382">
    <property type="entry name" value="AAA"/>
    <property type="match status" value="1"/>
</dbReference>
<keyword evidence="4" id="KW-0547">Nucleotide-binding</keyword>
<dbReference type="Proteomes" id="UP000290568">
    <property type="component" value="Chromosome"/>
</dbReference>
<dbReference type="EMBL" id="LR214950">
    <property type="protein sequence ID" value="VEU58514.1"/>
    <property type="molecule type" value="Genomic_DNA"/>
</dbReference>
<dbReference type="PROSITE" id="PS50893">
    <property type="entry name" value="ABC_TRANSPORTER_2"/>
    <property type="match status" value="1"/>
</dbReference>
<evidence type="ECO:0000313" key="11">
    <source>
        <dbReference type="Proteomes" id="UP000290568"/>
    </source>
</evidence>
<accession>A0A449A2T4</accession>
<sequence>MQNVLKKNWFIVFLALIFTTIIFLINFLEVSYFNKFLAVLQLDSKGTQVKNLLIKFLLISLFATISILINEFFFLISNFLFKKTVLKEMIHKLFSKNFAKWAFVSHESRLVAFSNSPDLLSQGYYLSFINGFIRLVSFLATLISLAIISPIVLAYILPLTIISIILPMLAQKKGEQLSYMNNQLMITPKKISSNITKQLFTNSINATFKNLESSYKESLNKEVMSNINIFTKIYGAFMFWQNLIALLFAALVIVISLFITLFAPSFLTISLFGVILTKLPSFKSFIQEFLAMFLNVYMCKMHFKQLESDLYSKNELTNQLIDKPEEGNLSFQQLNLENASIVSKETNETILQNVNLTVNKNDKILIFGESGGGKSSLLLNLTGSLPIVDQKQVLINNKKVNNLDLLNQSYLTDEKESLLEGNLLENLTFFNDDLINNTKELLKLFDLEKLDLNEQINIENPQYSHGQLQRISLIKAINSGKEILFFDESLSNIDEKATTEILRYLSSLNKTVIIVSHNHKIEHKELFNRIWKVEKGVVHEMK</sequence>
<dbReference type="InterPro" id="IPR017871">
    <property type="entry name" value="ABC_transporter-like_CS"/>
</dbReference>
<dbReference type="InterPro" id="IPR003439">
    <property type="entry name" value="ABC_transporter-like_ATP-bd"/>
</dbReference>
<protein>
    <submittedName>
        <fullName evidence="10">ABC transporter, ATP-binding protein</fullName>
    </submittedName>
</protein>
<keyword evidence="7 8" id="KW-0472">Membrane</keyword>
<dbReference type="SUPFAM" id="SSF52540">
    <property type="entry name" value="P-loop containing nucleoside triphosphate hydrolases"/>
    <property type="match status" value="1"/>
</dbReference>
<organism evidence="10 11">
    <name type="scientific">Mycoplasmopsis gallinacea</name>
    <dbReference type="NCBI Taxonomy" id="29556"/>
    <lineage>
        <taxon>Bacteria</taxon>
        <taxon>Bacillati</taxon>
        <taxon>Mycoplasmatota</taxon>
        <taxon>Mycoplasmoidales</taxon>
        <taxon>Metamycoplasmataceae</taxon>
        <taxon>Mycoplasmopsis</taxon>
    </lineage>
</organism>
<evidence type="ECO:0000256" key="5">
    <source>
        <dbReference type="ARBA" id="ARBA00022840"/>
    </source>
</evidence>
<dbReference type="AlphaFoldDB" id="A0A449A2T4"/>
<gene>
    <name evidence="10" type="primary">hlyB</name>
    <name evidence="10" type="ORF">NCTC10183_00279</name>
</gene>
<evidence type="ECO:0000256" key="8">
    <source>
        <dbReference type="SAM" id="Phobius"/>
    </source>
</evidence>
<dbReference type="InterPro" id="IPR027417">
    <property type="entry name" value="P-loop_NTPase"/>
</dbReference>
<comment type="subcellular location">
    <subcellularLocation>
        <location evidence="1">Cell membrane</location>
        <topology evidence="1">Multi-pass membrane protein</topology>
    </subcellularLocation>
</comment>
<keyword evidence="5 10" id="KW-0067">ATP-binding</keyword>
<keyword evidence="6 8" id="KW-1133">Transmembrane helix</keyword>
<dbReference type="Pfam" id="PF00005">
    <property type="entry name" value="ABC_tran"/>
    <property type="match status" value="1"/>
</dbReference>
<dbReference type="GO" id="GO:0016887">
    <property type="term" value="F:ATP hydrolysis activity"/>
    <property type="evidence" value="ECO:0007669"/>
    <property type="project" value="InterPro"/>
</dbReference>
<feature type="transmembrane region" description="Helical" evidence="8">
    <location>
        <begin position="124"/>
        <end position="146"/>
    </location>
</feature>
<name>A0A449A2T4_9BACT</name>
<dbReference type="InterPro" id="IPR036640">
    <property type="entry name" value="ABC1_TM_sf"/>
</dbReference>
<dbReference type="GO" id="GO:0042626">
    <property type="term" value="F:ATPase-coupled transmembrane transporter activity"/>
    <property type="evidence" value="ECO:0007669"/>
    <property type="project" value="TreeGrafter"/>
</dbReference>
<feature type="domain" description="ABC transporter" evidence="9">
    <location>
        <begin position="334"/>
        <end position="541"/>
    </location>
</feature>
<dbReference type="PANTHER" id="PTHR24223">
    <property type="entry name" value="ATP-BINDING CASSETTE SUB-FAMILY C"/>
    <property type="match status" value="1"/>
</dbReference>
<comment type="similarity">
    <text evidence="2">Belongs to the ABC transporter superfamily.</text>
</comment>
<dbReference type="InterPro" id="IPR050173">
    <property type="entry name" value="ABC_transporter_C-like"/>
</dbReference>
<evidence type="ECO:0000256" key="7">
    <source>
        <dbReference type="ARBA" id="ARBA00023136"/>
    </source>
</evidence>
<evidence type="ECO:0000256" key="2">
    <source>
        <dbReference type="ARBA" id="ARBA00005417"/>
    </source>
</evidence>
<dbReference type="GO" id="GO:0005886">
    <property type="term" value="C:plasma membrane"/>
    <property type="evidence" value="ECO:0007669"/>
    <property type="project" value="UniProtKB-SubCell"/>
</dbReference>
<dbReference type="InterPro" id="IPR003593">
    <property type="entry name" value="AAA+_ATPase"/>
</dbReference>
<dbReference type="Gene3D" id="3.40.50.300">
    <property type="entry name" value="P-loop containing nucleotide triphosphate hydrolases"/>
    <property type="match status" value="1"/>
</dbReference>
<reference evidence="10 11" key="1">
    <citation type="submission" date="2019-01" db="EMBL/GenBank/DDBJ databases">
        <authorList>
            <consortium name="Pathogen Informatics"/>
        </authorList>
    </citation>
    <scope>NUCLEOTIDE SEQUENCE [LARGE SCALE GENOMIC DNA]</scope>
    <source>
        <strain evidence="10 11">NCTC10183</strain>
    </source>
</reference>
<evidence type="ECO:0000256" key="3">
    <source>
        <dbReference type="ARBA" id="ARBA00022692"/>
    </source>
</evidence>
<evidence type="ECO:0000256" key="4">
    <source>
        <dbReference type="ARBA" id="ARBA00022741"/>
    </source>
</evidence>
<dbReference type="SUPFAM" id="SSF90123">
    <property type="entry name" value="ABC transporter transmembrane region"/>
    <property type="match status" value="1"/>
</dbReference>
<dbReference type="PROSITE" id="PS00211">
    <property type="entry name" value="ABC_TRANSPORTER_1"/>
    <property type="match status" value="1"/>
</dbReference>